<dbReference type="RefSeq" id="WP_269921048.1">
    <property type="nucleotide sequence ID" value="NZ_JAMKBI010000002.1"/>
</dbReference>
<dbReference type="Proteomes" id="UP001152172">
    <property type="component" value="Unassembled WGS sequence"/>
</dbReference>
<keyword evidence="2" id="KW-1185">Reference proteome</keyword>
<reference evidence="1" key="1">
    <citation type="submission" date="2022-05" db="EMBL/GenBank/DDBJ databases">
        <authorList>
            <person name="Colautti A."/>
            <person name="Iacumin L."/>
        </authorList>
    </citation>
    <scope>NUCLEOTIDE SEQUENCE</scope>
    <source>
        <strain evidence="1">DSM 30747</strain>
    </source>
</reference>
<proteinExistence type="predicted"/>
<evidence type="ECO:0000313" key="2">
    <source>
        <dbReference type="Proteomes" id="UP001152172"/>
    </source>
</evidence>
<dbReference type="EMBL" id="JAMKBI010000002">
    <property type="protein sequence ID" value="MCZ8532489.1"/>
    <property type="molecule type" value="Genomic_DNA"/>
</dbReference>
<evidence type="ECO:0008006" key="3">
    <source>
        <dbReference type="Google" id="ProtNLM"/>
    </source>
</evidence>
<accession>A0A9X3L707</accession>
<organism evidence="1 2">
    <name type="scientific">Psychrobacillus psychrodurans</name>
    <dbReference type="NCBI Taxonomy" id="126157"/>
    <lineage>
        <taxon>Bacteria</taxon>
        <taxon>Bacillati</taxon>
        <taxon>Bacillota</taxon>
        <taxon>Bacilli</taxon>
        <taxon>Bacillales</taxon>
        <taxon>Bacillaceae</taxon>
        <taxon>Psychrobacillus</taxon>
    </lineage>
</organism>
<gene>
    <name evidence="1" type="ORF">M9R61_03870</name>
</gene>
<evidence type="ECO:0000313" key="1">
    <source>
        <dbReference type="EMBL" id="MCZ8532489.1"/>
    </source>
</evidence>
<protein>
    <recommendedName>
        <fullName evidence="3">GyrI-like small molecule binding domain-containing protein</fullName>
    </recommendedName>
</protein>
<sequence>MKNSLKEEVPNGMDFIEIAHNYVSTRGKISNIGNLHSQLLRWAEEQGHTRNFESYIVETYHPIEEGEEEVQIYLPIFS</sequence>
<name>A0A9X3L707_9BACI</name>
<comment type="caution">
    <text evidence="1">The sequence shown here is derived from an EMBL/GenBank/DDBJ whole genome shotgun (WGS) entry which is preliminary data.</text>
</comment>
<dbReference type="AlphaFoldDB" id="A0A9X3L707"/>